<dbReference type="InParanoid" id="A0A7E5X3K1"/>
<evidence type="ECO:0000256" key="1">
    <source>
        <dbReference type="ARBA" id="ARBA00005964"/>
    </source>
</evidence>
<protein>
    <submittedName>
        <fullName evidence="8">Bile salt-activated lipase-like isoform X1</fullName>
    </submittedName>
</protein>
<dbReference type="PANTHER" id="PTHR43142">
    <property type="entry name" value="CARBOXYLIC ESTER HYDROLASE"/>
    <property type="match status" value="1"/>
</dbReference>
<evidence type="ECO:0000313" key="8">
    <source>
        <dbReference type="RefSeq" id="XP_026747783.1"/>
    </source>
</evidence>
<feature type="signal peptide" evidence="5">
    <location>
        <begin position="1"/>
        <end position="16"/>
    </location>
</feature>
<evidence type="ECO:0000256" key="5">
    <source>
        <dbReference type="SAM" id="SignalP"/>
    </source>
</evidence>
<keyword evidence="7" id="KW-1185">Reference proteome</keyword>
<reference evidence="8" key="1">
    <citation type="submission" date="2025-08" db="UniProtKB">
        <authorList>
            <consortium name="RefSeq"/>
        </authorList>
    </citation>
    <scope>IDENTIFICATION</scope>
</reference>
<dbReference type="InterPro" id="IPR002018">
    <property type="entry name" value="CarbesteraseB"/>
</dbReference>
<evidence type="ECO:0000256" key="2">
    <source>
        <dbReference type="ARBA" id="ARBA00022487"/>
    </source>
</evidence>
<gene>
    <name evidence="8" type="primary">LOC113508837</name>
</gene>
<dbReference type="SUPFAM" id="SSF53474">
    <property type="entry name" value="alpha/beta-Hydrolases"/>
    <property type="match status" value="1"/>
</dbReference>
<feature type="domain" description="Carboxylesterase type B" evidence="6">
    <location>
        <begin position="22"/>
        <end position="517"/>
    </location>
</feature>
<comment type="similarity">
    <text evidence="1">Belongs to the type-B carboxylesterase/lipase family.</text>
</comment>
<evidence type="ECO:0000256" key="4">
    <source>
        <dbReference type="ARBA" id="ARBA00023180"/>
    </source>
</evidence>
<name>A0A7E5X3K1_TRINI</name>
<accession>A0A7E5X3K1</accession>
<dbReference type="AlphaFoldDB" id="A0A7E5X3K1"/>
<dbReference type="Gene3D" id="3.40.50.1820">
    <property type="entry name" value="alpha/beta hydrolase"/>
    <property type="match status" value="1"/>
</dbReference>
<dbReference type="Proteomes" id="UP000322000">
    <property type="component" value="Chromosome 3"/>
</dbReference>
<dbReference type="PANTHER" id="PTHR43142:SF1">
    <property type="entry name" value="CARBOXYLIC ESTER HYDROLASE"/>
    <property type="match status" value="1"/>
</dbReference>
<sequence>MKNLLLVLLLTTSCWAGQPRVDPLVSTARGLIRGLRAEDGDYDMFLGIPYAVVDEHDPFGPATPHPGFNTTFEANNDDTQCAQFDKTIFGTIQCLQLNVYVPNKAGSSHTLPVMVYIHGGAFLRGSKKHKQLSPKFLIRHDVIIVNFNYRIGLYGFLCTSEDRYKNQGLKDQILAFKWVKDNIAAFGGDVNKITAFGESAGAMGLDLQLLGQEKLAQRVILQSGTSLTPWLIGPEADNIPLEVANYLGYEGEDVKEAVAYIGNKDPVEVITAVNDLQVMNTTGHPRAKPCVEKANSDAILKDYPINLKPNVKGMDIMIGHNSQEVMFIYPNSDEEFYKNYKFGTELIQGFDDTYDEQTVRQFYLGDDQPSSLQQDAILTFASDFAFVHPSERNVLRYLEANAKSVYRYMFSYEGGRNLLKVKKNLTSAGASHGDELGYLFSSDTFPEVPDERDQYVIDVITKLWTDFAKYGNPTPETTELIPVKWTPVIDNKKRPYLNIDNPVRLESRVFHDRMAFWDLYYKLNGDKIKGYRGI</sequence>
<feature type="chain" id="PRO_5029018061" evidence="5">
    <location>
        <begin position="17"/>
        <end position="534"/>
    </location>
</feature>
<dbReference type="KEGG" id="tnl:113508837"/>
<keyword evidence="5" id="KW-0732">Signal</keyword>
<dbReference type="Pfam" id="PF00135">
    <property type="entry name" value="COesterase"/>
    <property type="match status" value="1"/>
</dbReference>
<evidence type="ECO:0000256" key="3">
    <source>
        <dbReference type="ARBA" id="ARBA00022801"/>
    </source>
</evidence>
<keyword evidence="2" id="KW-0719">Serine esterase</keyword>
<dbReference type="GeneID" id="113508837"/>
<dbReference type="GO" id="GO:0052689">
    <property type="term" value="F:carboxylic ester hydrolase activity"/>
    <property type="evidence" value="ECO:0007669"/>
    <property type="project" value="UniProtKB-KW"/>
</dbReference>
<dbReference type="OrthoDB" id="19653at2759"/>
<organism evidence="7 8">
    <name type="scientific">Trichoplusia ni</name>
    <name type="common">Cabbage looper</name>
    <dbReference type="NCBI Taxonomy" id="7111"/>
    <lineage>
        <taxon>Eukaryota</taxon>
        <taxon>Metazoa</taxon>
        <taxon>Ecdysozoa</taxon>
        <taxon>Arthropoda</taxon>
        <taxon>Hexapoda</taxon>
        <taxon>Insecta</taxon>
        <taxon>Pterygota</taxon>
        <taxon>Neoptera</taxon>
        <taxon>Endopterygota</taxon>
        <taxon>Lepidoptera</taxon>
        <taxon>Glossata</taxon>
        <taxon>Ditrysia</taxon>
        <taxon>Noctuoidea</taxon>
        <taxon>Noctuidae</taxon>
        <taxon>Plusiinae</taxon>
        <taxon>Trichoplusia</taxon>
    </lineage>
</organism>
<evidence type="ECO:0000259" key="6">
    <source>
        <dbReference type="Pfam" id="PF00135"/>
    </source>
</evidence>
<evidence type="ECO:0000313" key="7">
    <source>
        <dbReference type="Proteomes" id="UP000322000"/>
    </source>
</evidence>
<keyword evidence="3" id="KW-0378">Hydrolase</keyword>
<dbReference type="RefSeq" id="XP_026747783.1">
    <property type="nucleotide sequence ID" value="XM_026891982.1"/>
</dbReference>
<dbReference type="InterPro" id="IPR029058">
    <property type="entry name" value="AB_hydrolase_fold"/>
</dbReference>
<keyword evidence="4" id="KW-0325">Glycoprotein</keyword>
<proteinExistence type="inferred from homology"/>